<dbReference type="AlphaFoldDB" id="A0A7W7BST5"/>
<sequence length="48" mass="4847">MSDRDADRTDAAPENALEGADFTDEMEDGEVEADGTSGATGGGRVADA</sequence>
<evidence type="ECO:0000256" key="1">
    <source>
        <dbReference type="SAM" id="MobiDB-lite"/>
    </source>
</evidence>
<organism evidence="2 3">
    <name type="scientific">Microbacterium marinum</name>
    <dbReference type="NCBI Taxonomy" id="421115"/>
    <lineage>
        <taxon>Bacteria</taxon>
        <taxon>Bacillati</taxon>
        <taxon>Actinomycetota</taxon>
        <taxon>Actinomycetes</taxon>
        <taxon>Micrococcales</taxon>
        <taxon>Microbacteriaceae</taxon>
        <taxon>Microbacterium</taxon>
    </lineage>
</organism>
<comment type="caution">
    <text evidence="2">The sequence shown here is derived from an EMBL/GenBank/DDBJ whole genome shotgun (WGS) entry which is preliminary data.</text>
</comment>
<name>A0A7W7BST5_9MICO</name>
<feature type="compositionally biased region" description="Acidic residues" evidence="1">
    <location>
        <begin position="21"/>
        <end position="33"/>
    </location>
</feature>
<proteinExistence type="predicted"/>
<feature type="region of interest" description="Disordered" evidence="1">
    <location>
        <begin position="1"/>
        <end position="48"/>
    </location>
</feature>
<dbReference type="EMBL" id="JACHMD010000001">
    <property type="protein sequence ID" value="MBB4668177.1"/>
    <property type="molecule type" value="Genomic_DNA"/>
</dbReference>
<protein>
    <submittedName>
        <fullName evidence="2">Uncharacterized protein</fullName>
    </submittedName>
</protein>
<evidence type="ECO:0000313" key="2">
    <source>
        <dbReference type="EMBL" id="MBB4668177.1"/>
    </source>
</evidence>
<accession>A0A7W7BST5</accession>
<evidence type="ECO:0000313" key="3">
    <source>
        <dbReference type="Proteomes" id="UP000573729"/>
    </source>
</evidence>
<reference evidence="2 3" key="1">
    <citation type="submission" date="2020-08" db="EMBL/GenBank/DDBJ databases">
        <title>Sequencing the genomes of 1000 actinobacteria strains.</title>
        <authorList>
            <person name="Klenk H.-P."/>
        </authorList>
    </citation>
    <scope>NUCLEOTIDE SEQUENCE [LARGE SCALE GENOMIC DNA]</scope>
    <source>
        <strain evidence="2 3">DSM 24947</strain>
    </source>
</reference>
<feature type="compositionally biased region" description="Basic and acidic residues" evidence="1">
    <location>
        <begin position="1"/>
        <end position="11"/>
    </location>
</feature>
<dbReference type="RefSeq" id="WP_184219770.1">
    <property type="nucleotide sequence ID" value="NZ_JACHMD010000001.1"/>
</dbReference>
<dbReference type="Proteomes" id="UP000573729">
    <property type="component" value="Unassembled WGS sequence"/>
</dbReference>
<keyword evidence="3" id="KW-1185">Reference proteome</keyword>
<feature type="compositionally biased region" description="Gly residues" evidence="1">
    <location>
        <begin position="38"/>
        <end position="48"/>
    </location>
</feature>
<gene>
    <name evidence="2" type="ORF">BKA24_002886</name>
</gene>